<dbReference type="EMBL" id="FRBG01000001">
    <property type="protein sequence ID" value="SHK43415.1"/>
    <property type="molecule type" value="Genomic_DNA"/>
</dbReference>
<dbReference type="GO" id="GO:0003700">
    <property type="term" value="F:DNA-binding transcription factor activity"/>
    <property type="evidence" value="ECO:0007669"/>
    <property type="project" value="InterPro"/>
</dbReference>
<dbReference type="NCBIfam" id="NF040786">
    <property type="entry name" value="LysR_Sec_metab"/>
    <property type="match status" value="1"/>
</dbReference>
<evidence type="ECO:0000256" key="2">
    <source>
        <dbReference type="ARBA" id="ARBA00023015"/>
    </source>
</evidence>
<sequence>MDFKQLETLVYVAKYKSFSKAAKELFLTQPTVSNHIQNLENELGTVLINRNNKGISLTKSGKILYDYALEIMSIKQKALYSLGEYSGKIEGVIEISSSSIPSSYIVPEILKSFSCDFPYVKYILNQCDSHDIIESIIQNNINFGFVGGKVQSCQIDYIDLIGDELVLIAPYNYKINHQNGYINIEDIKKEKLIMRKEGSSTRNLIVSQLDKHNISLDSFNIIAHAENSETVKKMVMHGLGVSIISNKAIIDEINFNLLKSYKIKDLNLKRRFYLAYTKTKPFTPLEKKFIDHVIDFFSL</sequence>
<evidence type="ECO:0000313" key="8">
    <source>
        <dbReference type="Proteomes" id="UP000092605"/>
    </source>
</evidence>
<dbReference type="AlphaFoldDB" id="A0A150FRD8"/>
<dbReference type="InterPro" id="IPR036390">
    <property type="entry name" value="WH_DNA-bd_sf"/>
</dbReference>
<evidence type="ECO:0000259" key="5">
    <source>
        <dbReference type="PROSITE" id="PS50931"/>
    </source>
</evidence>
<dbReference type="FunFam" id="1.10.10.10:FF:000001">
    <property type="entry name" value="LysR family transcriptional regulator"/>
    <property type="match status" value="1"/>
</dbReference>
<name>A0A150FRD8_CLOPD</name>
<dbReference type="PANTHER" id="PTHR30126:SF64">
    <property type="entry name" value="HTH-TYPE TRANSCRIPTIONAL REGULATOR CITR"/>
    <property type="match status" value="1"/>
</dbReference>
<accession>A0A150FRD8</accession>
<dbReference type="SUPFAM" id="SSF53850">
    <property type="entry name" value="Periplasmic binding protein-like II"/>
    <property type="match status" value="1"/>
</dbReference>
<dbReference type="InterPro" id="IPR047788">
    <property type="entry name" value="LysR-like_Sec_metab"/>
</dbReference>
<organism evidence="6 8">
    <name type="scientific">Alkalithermobacter thermoalcaliphilus JW-YL-7 = DSM 7308</name>
    <dbReference type="NCBI Taxonomy" id="1121328"/>
    <lineage>
        <taxon>Bacteria</taxon>
        <taxon>Bacillati</taxon>
        <taxon>Bacillota</taxon>
        <taxon>Clostridia</taxon>
        <taxon>Peptostreptococcales</taxon>
        <taxon>Tepidibacteraceae</taxon>
        <taxon>Alkalithermobacter</taxon>
    </lineage>
</organism>
<evidence type="ECO:0000256" key="4">
    <source>
        <dbReference type="ARBA" id="ARBA00023163"/>
    </source>
</evidence>
<dbReference type="InterPro" id="IPR036388">
    <property type="entry name" value="WH-like_DNA-bd_sf"/>
</dbReference>
<comment type="similarity">
    <text evidence="1">Belongs to the LysR transcriptional regulatory family.</text>
</comment>
<dbReference type="PANTHER" id="PTHR30126">
    <property type="entry name" value="HTH-TYPE TRANSCRIPTIONAL REGULATOR"/>
    <property type="match status" value="1"/>
</dbReference>
<feature type="domain" description="HTH lysR-type" evidence="5">
    <location>
        <begin position="1"/>
        <end position="58"/>
    </location>
</feature>
<dbReference type="Proteomes" id="UP000092605">
    <property type="component" value="Unassembled WGS sequence"/>
</dbReference>
<dbReference type="RefSeq" id="WP_066070622.1">
    <property type="nucleotide sequence ID" value="NZ_FRBG01000001.1"/>
</dbReference>
<dbReference type="InterPro" id="IPR000847">
    <property type="entry name" value="LysR_HTH_N"/>
</dbReference>
<reference evidence="7 9" key="2">
    <citation type="submission" date="2016-11" db="EMBL/GenBank/DDBJ databases">
        <authorList>
            <person name="Varghese N."/>
            <person name="Submissions S."/>
        </authorList>
    </citation>
    <scope>NUCLEOTIDE SEQUENCE [LARGE SCALE GENOMIC DNA]</scope>
    <source>
        <strain evidence="7 9">DSM 7308</strain>
    </source>
</reference>
<dbReference type="PATRIC" id="fig|1121328.3.peg.1271"/>
<dbReference type="SUPFAM" id="SSF46785">
    <property type="entry name" value="Winged helix' DNA-binding domain"/>
    <property type="match status" value="1"/>
</dbReference>
<dbReference type="Pfam" id="PF03466">
    <property type="entry name" value="LysR_substrate"/>
    <property type="match status" value="1"/>
</dbReference>
<gene>
    <name evidence="6" type="ORF">JWYL7_1262</name>
    <name evidence="7" type="ORF">SAMN05661008_00260</name>
</gene>
<dbReference type="OrthoDB" id="9785745at2"/>
<dbReference type="STRING" id="1121328.JWYL7_1262"/>
<dbReference type="Gene3D" id="1.10.10.10">
    <property type="entry name" value="Winged helix-like DNA-binding domain superfamily/Winged helix DNA-binding domain"/>
    <property type="match status" value="1"/>
</dbReference>
<evidence type="ECO:0000313" key="6">
    <source>
        <dbReference type="EMBL" id="KXZ40187.1"/>
    </source>
</evidence>
<keyword evidence="4" id="KW-0804">Transcription</keyword>
<evidence type="ECO:0000256" key="3">
    <source>
        <dbReference type="ARBA" id="ARBA00023125"/>
    </source>
</evidence>
<keyword evidence="3 7" id="KW-0238">DNA-binding</keyword>
<keyword evidence="9" id="KW-1185">Reference proteome</keyword>
<protein>
    <submittedName>
        <fullName evidence="6 7">Transcriptional regulator, LysR family</fullName>
    </submittedName>
</protein>
<keyword evidence="2" id="KW-0805">Transcription regulation</keyword>
<evidence type="ECO:0000256" key="1">
    <source>
        <dbReference type="ARBA" id="ARBA00009437"/>
    </source>
</evidence>
<dbReference type="EMBL" id="LSFY01000001">
    <property type="protein sequence ID" value="KXZ40187.1"/>
    <property type="molecule type" value="Genomic_DNA"/>
</dbReference>
<evidence type="ECO:0000313" key="9">
    <source>
        <dbReference type="Proteomes" id="UP000323392"/>
    </source>
</evidence>
<proteinExistence type="inferred from homology"/>
<dbReference type="GO" id="GO:0000976">
    <property type="term" value="F:transcription cis-regulatory region binding"/>
    <property type="evidence" value="ECO:0007669"/>
    <property type="project" value="TreeGrafter"/>
</dbReference>
<dbReference type="Gene3D" id="3.40.190.290">
    <property type="match status" value="1"/>
</dbReference>
<dbReference type="PRINTS" id="PR00039">
    <property type="entry name" value="HTHLYSR"/>
</dbReference>
<reference evidence="6 8" key="1">
    <citation type="submission" date="2016-02" db="EMBL/GenBank/DDBJ databases">
        <title>Draft genome sequence for Clostridium paradoxum JW-YL-7.</title>
        <authorList>
            <person name="Utturkar S.M."/>
            <person name="Lancaster A."/>
            <person name="Poole F.L."/>
            <person name="Adams M.W."/>
            <person name="Brown S.D."/>
        </authorList>
    </citation>
    <scope>NUCLEOTIDE SEQUENCE [LARGE SCALE GENOMIC DNA]</scope>
    <source>
        <strain evidence="6 8">JW-YL-7</strain>
    </source>
</reference>
<dbReference type="Pfam" id="PF00126">
    <property type="entry name" value="HTH_1"/>
    <property type="match status" value="1"/>
</dbReference>
<dbReference type="PROSITE" id="PS50931">
    <property type="entry name" value="HTH_LYSR"/>
    <property type="match status" value="1"/>
</dbReference>
<dbReference type="InterPro" id="IPR005119">
    <property type="entry name" value="LysR_subst-bd"/>
</dbReference>
<dbReference type="Proteomes" id="UP000323392">
    <property type="component" value="Unassembled WGS sequence"/>
</dbReference>
<comment type="caution">
    <text evidence="6">The sequence shown here is derived from an EMBL/GenBank/DDBJ whole genome shotgun (WGS) entry which is preliminary data.</text>
</comment>
<evidence type="ECO:0000313" key="7">
    <source>
        <dbReference type="EMBL" id="SHK43415.1"/>
    </source>
</evidence>